<accession>A0A4C1UW59</accession>
<organism evidence="1 2">
    <name type="scientific">Eumeta variegata</name>
    <name type="common">Bagworm moth</name>
    <name type="synonym">Eumeta japonica</name>
    <dbReference type="NCBI Taxonomy" id="151549"/>
    <lineage>
        <taxon>Eukaryota</taxon>
        <taxon>Metazoa</taxon>
        <taxon>Ecdysozoa</taxon>
        <taxon>Arthropoda</taxon>
        <taxon>Hexapoda</taxon>
        <taxon>Insecta</taxon>
        <taxon>Pterygota</taxon>
        <taxon>Neoptera</taxon>
        <taxon>Endopterygota</taxon>
        <taxon>Lepidoptera</taxon>
        <taxon>Glossata</taxon>
        <taxon>Ditrysia</taxon>
        <taxon>Tineoidea</taxon>
        <taxon>Psychidae</taxon>
        <taxon>Oiketicinae</taxon>
        <taxon>Eumeta</taxon>
    </lineage>
</organism>
<evidence type="ECO:0000313" key="2">
    <source>
        <dbReference type="Proteomes" id="UP000299102"/>
    </source>
</evidence>
<evidence type="ECO:0000313" key="1">
    <source>
        <dbReference type="EMBL" id="GBP30519.1"/>
    </source>
</evidence>
<comment type="caution">
    <text evidence="1">The sequence shown here is derived from an EMBL/GenBank/DDBJ whole genome shotgun (WGS) entry which is preliminary data.</text>
</comment>
<proteinExistence type="predicted"/>
<name>A0A4C1UW59_EUMVA</name>
<protein>
    <submittedName>
        <fullName evidence="1">Uncharacterized protein</fullName>
    </submittedName>
</protein>
<dbReference type="AlphaFoldDB" id="A0A4C1UW59"/>
<dbReference type="EMBL" id="BGZK01000234">
    <property type="protein sequence ID" value="GBP30519.1"/>
    <property type="molecule type" value="Genomic_DNA"/>
</dbReference>
<sequence length="116" mass="12743">MNIGGLAVETPTSGTRGYELNFRKLIYPVASAVSFSLAIFQLQQKSRKFCVGSRPPAISYLKSRDMVLKSPRCSNASRGLLMFGVTNAVRMFAPDGLKYSLSHEESGLNLSMFDLT</sequence>
<dbReference type="Proteomes" id="UP000299102">
    <property type="component" value="Unassembled WGS sequence"/>
</dbReference>
<gene>
    <name evidence="1" type="ORF">EVAR_94699_1</name>
</gene>
<keyword evidence="2" id="KW-1185">Reference proteome</keyword>
<reference evidence="1 2" key="1">
    <citation type="journal article" date="2019" name="Commun. Biol.">
        <title>The bagworm genome reveals a unique fibroin gene that provides high tensile strength.</title>
        <authorList>
            <person name="Kono N."/>
            <person name="Nakamura H."/>
            <person name="Ohtoshi R."/>
            <person name="Tomita M."/>
            <person name="Numata K."/>
            <person name="Arakawa K."/>
        </authorList>
    </citation>
    <scope>NUCLEOTIDE SEQUENCE [LARGE SCALE GENOMIC DNA]</scope>
</reference>